<sequence>MNVDTLWHGLSMGLALAGLTLLALGIILFAQLLIEAATAWFVHRRQARIAAIEAELDRKQEQLRRTILSLAQQLAAERDEASREMARQAILASGKTPPTT</sequence>
<proteinExistence type="predicted"/>
<keyword evidence="2" id="KW-0472">Membrane</keyword>
<feature type="coiled-coil region" evidence="1">
    <location>
        <begin position="42"/>
        <end position="80"/>
    </location>
</feature>
<evidence type="ECO:0000256" key="1">
    <source>
        <dbReference type="SAM" id="Coils"/>
    </source>
</evidence>
<dbReference type="OrthoDB" id="5083991at2"/>
<evidence type="ECO:0000256" key="2">
    <source>
        <dbReference type="SAM" id="Phobius"/>
    </source>
</evidence>
<accession>A0A1H9TFL2</accession>
<keyword evidence="2" id="KW-1133">Transmembrane helix</keyword>
<feature type="transmembrane region" description="Helical" evidence="2">
    <location>
        <begin position="12"/>
        <end position="42"/>
    </location>
</feature>
<keyword evidence="4" id="KW-1185">Reference proteome</keyword>
<dbReference type="RefSeq" id="WP_091970702.1">
    <property type="nucleotide sequence ID" value="NZ_FOGZ01000022.1"/>
</dbReference>
<gene>
    <name evidence="3" type="ORF">SAMN05443377_12243</name>
</gene>
<evidence type="ECO:0000313" key="3">
    <source>
        <dbReference type="EMBL" id="SER96025.1"/>
    </source>
</evidence>
<name>A0A1H9TFL2_9ACTN</name>
<dbReference type="EMBL" id="FOGZ01000022">
    <property type="protein sequence ID" value="SER96025.1"/>
    <property type="molecule type" value="Genomic_DNA"/>
</dbReference>
<keyword evidence="1" id="KW-0175">Coiled coil</keyword>
<organism evidence="3 4">
    <name type="scientific">Propionibacterium cyclohexanicum</name>
    <dbReference type="NCBI Taxonomy" id="64702"/>
    <lineage>
        <taxon>Bacteria</taxon>
        <taxon>Bacillati</taxon>
        <taxon>Actinomycetota</taxon>
        <taxon>Actinomycetes</taxon>
        <taxon>Propionibacteriales</taxon>
        <taxon>Propionibacteriaceae</taxon>
        <taxon>Propionibacterium</taxon>
    </lineage>
</organism>
<dbReference type="STRING" id="64702.SAMN05443377_12243"/>
<keyword evidence="2" id="KW-0812">Transmembrane</keyword>
<dbReference type="Proteomes" id="UP000198815">
    <property type="component" value="Unassembled WGS sequence"/>
</dbReference>
<evidence type="ECO:0000313" key="4">
    <source>
        <dbReference type="Proteomes" id="UP000198815"/>
    </source>
</evidence>
<dbReference type="AlphaFoldDB" id="A0A1H9TFL2"/>
<reference evidence="4" key="1">
    <citation type="submission" date="2016-10" db="EMBL/GenBank/DDBJ databases">
        <authorList>
            <person name="Varghese N."/>
            <person name="Submissions S."/>
        </authorList>
    </citation>
    <scope>NUCLEOTIDE SEQUENCE [LARGE SCALE GENOMIC DNA]</scope>
    <source>
        <strain evidence="4">DSM 16859</strain>
    </source>
</reference>
<protein>
    <submittedName>
        <fullName evidence="3">Uncharacterized protein</fullName>
    </submittedName>
</protein>